<name>A0A0C2W443_9BACL</name>
<dbReference type="Proteomes" id="UP000031972">
    <property type="component" value="Unassembled WGS sequence"/>
</dbReference>
<dbReference type="AlphaFoldDB" id="A0A0C2W443"/>
<comment type="caution">
    <text evidence="1">The sequence shown here is derived from an EMBL/GenBank/DDBJ whole genome shotgun (WGS) entry which is preliminary data.</text>
</comment>
<proteinExistence type="predicted"/>
<evidence type="ECO:0000313" key="2">
    <source>
        <dbReference type="Proteomes" id="UP000031972"/>
    </source>
</evidence>
<accession>A0A0C2W443</accession>
<reference evidence="1 2" key="1">
    <citation type="submission" date="2015-01" db="EMBL/GenBank/DDBJ databases">
        <title>Jeotgalibacillus campisalis genome sequencing.</title>
        <authorList>
            <person name="Goh K.M."/>
            <person name="Chan K.-G."/>
            <person name="Yaakop A.S."/>
            <person name="Ee R."/>
            <person name="Gan H.M."/>
            <person name="Chan C.S."/>
        </authorList>
    </citation>
    <scope>NUCLEOTIDE SEQUENCE [LARGE SCALE GENOMIC DNA]</scope>
    <source>
        <strain evidence="1 2">SF-57</strain>
    </source>
</reference>
<evidence type="ECO:0000313" key="1">
    <source>
        <dbReference type="EMBL" id="KIL50828.1"/>
    </source>
</evidence>
<keyword evidence="2" id="KW-1185">Reference proteome</keyword>
<dbReference type="PATRIC" id="fig|220754.4.peg.726"/>
<organism evidence="1 2">
    <name type="scientific">Jeotgalibacillus campisalis</name>
    <dbReference type="NCBI Taxonomy" id="220754"/>
    <lineage>
        <taxon>Bacteria</taxon>
        <taxon>Bacillati</taxon>
        <taxon>Bacillota</taxon>
        <taxon>Bacilli</taxon>
        <taxon>Bacillales</taxon>
        <taxon>Caryophanaceae</taxon>
        <taxon>Jeotgalibacillus</taxon>
    </lineage>
</organism>
<dbReference type="EMBL" id="JXRR01000008">
    <property type="protein sequence ID" value="KIL50828.1"/>
    <property type="molecule type" value="Genomic_DNA"/>
</dbReference>
<protein>
    <submittedName>
        <fullName evidence="1">Uncharacterized protein</fullName>
    </submittedName>
</protein>
<sequence>MNLGKAIVKELDLNKSTDTLGRWMAHYIAEQIDRATTADEVNKEGLEKDCFEAILKLWEHRTFLPGENRPFKNYDSILKVLDKINPDNKSPFYFDSRDLTNDLETTEEVRKWLGIADTLDKTVQITMNYVINQAALCATDERTRTWLENSISISDSDDIPLFLRLLRDMEFDDTEGTQVEKEQERRKYLLLRIKELEAFVDINRVIINSYKRELEEL</sequence>
<gene>
    <name evidence="1" type="ORF">KR50_07090</name>
</gene>